<proteinExistence type="inferred from homology"/>
<evidence type="ECO:0000259" key="8">
    <source>
        <dbReference type="SMART" id="SM01031"/>
    </source>
</evidence>
<feature type="compositionally biased region" description="Acidic residues" evidence="6">
    <location>
        <begin position="1061"/>
        <end position="1074"/>
    </location>
</feature>
<feature type="compositionally biased region" description="Polar residues" evidence="6">
    <location>
        <begin position="70"/>
        <end position="81"/>
    </location>
</feature>
<dbReference type="GO" id="GO:0071942">
    <property type="term" value="C:XPC complex"/>
    <property type="evidence" value="ECO:0007669"/>
    <property type="project" value="TreeGrafter"/>
</dbReference>
<feature type="domain" description="Rad4 beta-hairpin" evidence="9">
    <location>
        <begin position="638"/>
        <end position="712"/>
    </location>
</feature>
<feature type="compositionally biased region" description="Basic and acidic residues" evidence="6">
    <location>
        <begin position="24"/>
        <end position="42"/>
    </location>
</feature>
<accession>A0A9P4NJE7</accession>
<dbReference type="Gene3D" id="3.30.60.290">
    <property type="entry name" value="Rad4, beta-hairpin domain BHD2"/>
    <property type="match status" value="1"/>
</dbReference>
<evidence type="ECO:0000313" key="11">
    <source>
        <dbReference type="Proteomes" id="UP000800235"/>
    </source>
</evidence>
<dbReference type="SMART" id="SM01032">
    <property type="entry name" value="BHD_3"/>
    <property type="match status" value="1"/>
</dbReference>
<dbReference type="SMART" id="SM01030">
    <property type="entry name" value="BHD_1"/>
    <property type="match status" value="1"/>
</dbReference>
<dbReference type="Pfam" id="PF10403">
    <property type="entry name" value="BHD_1"/>
    <property type="match status" value="1"/>
</dbReference>
<comment type="similarity">
    <text evidence="2">Belongs to the XPC family.</text>
</comment>
<dbReference type="AlphaFoldDB" id="A0A9P4NJE7"/>
<dbReference type="InterPro" id="IPR004583">
    <property type="entry name" value="DNA_repair_Rad4"/>
</dbReference>
<feature type="region of interest" description="Disordered" evidence="6">
    <location>
        <begin position="590"/>
        <end position="609"/>
    </location>
</feature>
<evidence type="ECO:0000256" key="3">
    <source>
        <dbReference type="ARBA" id="ARBA00022763"/>
    </source>
</evidence>
<feature type="compositionally biased region" description="Acidic residues" evidence="6">
    <location>
        <begin position="816"/>
        <end position="826"/>
    </location>
</feature>
<gene>
    <name evidence="10" type="ORF">EJ08DRAFT_701219</name>
</gene>
<name>A0A9P4NJE7_9PEZI</name>
<dbReference type="InterPro" id="IPR018325">
    <property type="entry name" value="Rad4/PNGase_transGLS-fold"/>
</dbReference>
<dbReference type="PANTHER" id="PTHR12135:SF0">
    <property type="entry name" value="DNA REPAIR PROTEIN COMPLEMENTING XP-C CELLS"/>
    <property type="match status" value="1"/>
</dbReference>
<feature type="compositionally biased region" description="Acidic residues" evidence="6">
    <location>
        <begin position="849"/>
        <end position="862"/>
    </location>
</feature>
<keyword evidence="3" id="KW-0227">DNA damage</keyword>
<protein>
    <submittedName>
        <fullName evidence="10">Rad4-domain-containing protein</fullName>
    </submittedName>
</protein>
<evidence type="ECO:0000259" key="7">
    <source>
        <dbReference type="SMART" id="SM01030"/>
    </source>
</evidence>
<evidence type="ECO:0000256" key="6">
    <source>
        <dbReference type="SAM" id="MobiDB-lite"/>
    </source>
</evidence>
<dbReference type="Gene3D" id="2.20.20.110">
    <property type="entry name" value="Rad4, beta-hairpin domain BHD1"/>
    <property type="match status" value="1"/>
</dbReference>
<dbReference type="GO" id="GO:0003697">
    <property type="term" value="F:single-stranded DNA binding"/>
    <property type="evidence" value="ECO:0007669"/>
    <property type="project" value="TreeGrafter"/>
</dbReference>
<feature type="region of interest" description="Disordered" evidence="6">
    <location>
        <begin position="893"/>
        <end position="1074"/>
    </location>
</feature>
<feature type="domain" description="Rad4 beta-hairpin" evidence="7">
    <location>
        <begin position="513"/>
        <end position="571"/>
    </location>
</feature>
<dbReference type="GO" id="GO:0003684">
    <property type="term" value="F:damaged DNA binding"/>
    <property type="evidence" value="ECO:0007669"/>
    <property type="project" value="InterPro"/>
</dbReference>
<feature type="region of interest" description="Disordered" evidence="6">
    <location>
        <begin position="779"/>
        <end position="867"/>
    </location>
</feature>
<feature type="region of interest" description="Disordered" evidence="6">
    <location>
        <begin position="1"/>
        <end position="81"/>
    </location>
</feature>
<dbReference type="SUPFAM" id="SSF54001">
    <property type="entry name" value="Cysteine proteinases"/>
    <property type="match status" value="1"/>
</dbReference>
<reference evidence="10" key="1">
    <citation type="journal article" date="2020" name="Stud. Mycol.">
        <title>101 Dothideomycetes genomes: a test case for predicting lifestyles and emergence of pathogens.</title>
        <authorList>
            <person name="Haridas S."/>
            <person name="Albert R."/>
            <person name="Binder M."/>
            <person name="Bloem J."/>
            <person name="Labutti K."/>
            <person name="Salamov A."/>
            <person name="Andreopoulos B."/>
            <person name="Baker S."/>
            <person name="Barry K."/>
            <person name="Bills G."/>
            <person name="Bluhm B."/>
            <person name="Cannon C."/>
            <person name="Castanera R."/>
            <person name="Culley D."/>
            <person name="Daum C."/>
            <person name="Ezra D."/>
            <person name="Gonzalez J."/>
            <person name="Henrissat B."/>
            <person name="Kuo A."/>
            <person name="Liang C."/>
            <person name="Lipzen A."/>
            <person name="Lutzoni F."/>
            <person name="Magnuson J."/>
            <person name="Mondo S."/>
            <person name="Nolan M."/>
            <person name="Ohm R."/>
            <person name="Pangilinan J."/>
            <person name="Park H.-J."/>
            <person name="Ramirez L."/>
            <person name="Alfaro M."/>
            <person name="Sun H."/>
            <person name="Tritt A."/>
            <person name="Yoshinaga Y."/>
            <person name="Zwiers L.-H."/>
            <person name="Turgeon B."/>
            <person name="Goodwin S."/>
            <person name="Spatafora J."/>
            <person name="Crous P."/>
            <person name="Grigoriev I."/>
        </authorList>
    </citation>
    <scope>NUCLEOTIDE SEQUENCE</scope>
    <source>
        <strain evidence="10">CBS 130266</strain>
    </source>
</reference>
<dbReference type="EMBL" id="MU007082">
    <property type="protein sequence ID" value="KAF2423425.1"/>
    <property type="molecule type" value="Genomic_DNA"/>
</dbReference>
<feature type="region of interest" description="Disordered" evidence="6">
    <location>
        <begin position="371"/>
        <end position="391"/>
    </location>
</feature>
<dbReference type="Pfam" id="PF10405">
    <property type="entry name" value="BHD_3"/>
    <property type="match status" value="1"/>
</dbReference>
<evidence type="ECO:0000313" key="10">
    <source>
        <dbReference type="EMBL" id="KAF2423425.1"/>
    </source>
</evidence>
<organism evidence="10 11">
    <name type="scientific">Tothia fuscella</name>
    <dbReference type="NCBI Taxonomy" id="1048955"/>
    <lineage>
        <taxon>Eukaryota</taxon>
        <taxon>Fungi</taxon>
        <taxon>Dikarya</taxon>
        <taxon>Ascomycota</taxon>
        <taxon>Pezizomycotina</taxon>
        <taxon>Dothideomycetes</taxon>
        <taxon>Pleosporomycetidae</taxon>
        <taxon>Venturiales</taxon>
        <taxon>Cylindrosympodiaceae</taxon>
        <taxon>Tothia</taxon>
    </lineage>
</organism>
<keyword evidence="4" id="KW-0234">DNA repair</keyword>
<dbReference type="OrthoDB" id="300780at2759"/>
<feature type="domain" description="Rad4 beta-hairpin" evidence="8">
    <location>
        <begin position="573"/>
        <end position="631"/>
    </location>
</feature>
<feature type="compositionally biased region" description="Polar residues" evidence="6">
    <location>
        <begin position="983"/>
        <end position="1002"/>
    </location>
</feature>
<feature type="region of interest" description="Disordered" evidence="6">
    <location>
        <begin position="312"/>
        <end position="356"/>
    </location>
</feature>
<dbReference type="Gene3D" id="3.30.70.2460">
    <property type="entry name" value="Rad4, beta-hairpin domain BHD3"/>
    <property type="match status" value="1"/>
</dbReference>
<dbReference type="SMART" id="SM01031">
    <property type="entry name" value="BHD_2"/>
    <property type="match status" value="1"/>
</dbReference>
<evidence type="ECO:0000259" key="9">
    <source>
        <dbReference type="SMART" id="SM01032"/>
    </source>
</evidence>
<keyword evidence="11" id="KW-1185">Reference proteome</keyword>
<dbReference type="Gene3D" id="3.90.260.10">
    <property type="entry name" value="Transglutaminase-like"/>
    <property type="match status" value="1"/>
</dbReference>
<dbReference type="GO" id="GO:0006289">
    <property type="term" value="P:nucleotide-excision repair"/>
    <property type="evidence" value="ECO:0007669"/>
    <property type="project" value="InterPro"/>
</dbReference>
<dbReference type="Pfam" id="PF10404">
    <property type="entry name" value="BHD_2"/>
    <property type="match status" value="1"/>
</dbReference>
<feature type="compositionally biased region" description="Polar residues" evidence="6">
    <location>
        <begin position="340"/>
        <end position="356"/>
    </location>
</feature>
<dbReference type="InterPro" id="IPR042488">
    <property type="entry name" value="Rad4_BHD3_sf"/>
</dbReference>
<dbReference type="GO" id="GO:0000111">
    <property type="term" value="C:nucleotide-excision repair factor 2 complex"/>
    <property type="evidence" value="ECO:0007669"/>
    <property type="project" value="TreeGrafter"/>
</dbReference>
<dbReference type="InterPro" id="IPR038765">
    <property type="entry name" value="Papain-like_cys_pep_sf"/>
</dbReference>
<evidence type="ECO:0000256" key="5">
    <source>
        <dbReference type="ARBA" id="ARBA00023242"/>
    </source>
</evidence>
<keyword evidence="5" id="KW-0539">Nucleus</keyword>
<sequence length="1074" mass="120138">MAPWGGRSRGRGKSGSQTGRGRSSKKDREIDDGVPEIFKEMLSEEGGPSADEDRPLKRRRVGERIKPTPKQATQQDDGSILSTNRMLQTITDESESSESEIDWEDIALEKDDLSSLVDIYKDKIEEPLNIVIDLKETPLKRSRTARKPISSAEKAMRFDVHRMHVTYLIYHGFFRNRWCNDRKTQIVLKRLVTPKLITMLNPNPNASQSQRASLFTEGLKQICDLWYIKFSITALGMKRPKWIADKSDVGKFKLPVRTEKPMEKSDFRRAAQTLDGSADLSAQLFCCLLRAVGTEARLVFSLQPLGFNAAADAPAPPTPVSGKKTVYAASTDEEADTSPKAESSNTSRNNITARASTLTITPQRIKRFGQTQAGPATPDLGKPPPTLLPNRLRKVQRPSHPVFWVEAFNPAHQKWVAVDAIATKTVGRPSRLEPALNDQKNCLTYALAFDEDGHARDVTYRYTKSFNAKTRKLRVESMPGGDTWFRKAMKLFKRYALLDRDQLENAELTAKEASEGMPRNVQDFKNHPYYALERHLKHNEIIHPKQEAGRVNIGTSAVTRFETVYRRKDVHIVRSADKWFRLGRDIKPGEQPLKHAQPRRVPGREPSVDPDVKDVGIGQYALFQTELYIPPRVVNGRIPKNAFGNLDVYVPSMIPPGAVHIPSTEAKNAARLLNVDYADAVTGFQFKGRHGTAVIQGIIVAAEYEVAIRAVVEGFTYMKEEALEEQRSREALRMWRRFLVGLRVVERMKIYRDAGEVAEEERVEGEELRKEIEKEFGELDLERGGDSGGGFLVDQDDDGEVVPTAQLRSRRNESMNDTEEEGDVDGDGGFLPDAEEEDDRYEDGGFLPDADDVDDEDAEDDTAVIVSPSKLRKEKSLFGLENFDLPEMAQHVTDEEDGGGFRPESDHIGGGGGFILEEKGEDPNSMEDEALRKSLPPAKIDVHDFASTAVPERAQEGPQPVPSEGTNRISKSSDKALELDVSSRLQTPHNPTQSLEDSSTKVADSFMDQSKIRTPKDGVISKGNDLRTRHQSLRPNHPSISASPVESAAEELSDQNSVLLEDPEDEDAEPEWLL</sequence>
<evidence type="ECO:0000256" key="4">
    <source>
        <dbReference type="ARBA" id="ARBA00023204"/>
    </source>
</evidence>
<dbReference type="Pfam" id="PF03835">
    <property type="entry name" value="Rad4"/>
    <property type="match status" value="1"/>
</dbReference>
<dbReference type="PANTHER" id="PTHR12135">
    <property type="entry name" value="DNA REPAIR PROTEIN XP-C / RAD4"/>
    <property type="match status" value="1"/>
</dbReference>
<comment type="subcellular location">
    <subcellularLocation>
        <location evidence="1">Nucleus</location>
    </subcellularLocation>
</comment>
<dbReference type="Proteomes" id="UP000800235">
    <property type="component" value="Unassembled WGS sequence"/>
</dbReference>
<dbReference type="GO" id="GO:0005737">
    <property type="term" value="C:cytoplasm"/>
    <property type="evidence" value="ECO:0007669"/>
    <property type="project" value="TreeGrafter"/>
</dbReference>
<dbReference type="InterPro" id="IPR018327">
    <property type="entry name" value="BHD_2"/>
</dbReference>
<dbReference type="InterPro" id="IPR036985">
    <property type="entry name" value="Transglutaminase-like_sf"/>
</dbReference>
<comment type="caution">
    <text evidence="10">The sequence shown here is derived from an EMBL/GenBank/DDBJ whole genome shotgun (WGS) entry which is preliminary data.</text>
</comment>
<dbReference type="InterPro" id="IPR018328">
    <property type="entry name" value="Rad4_beta-hairpin_dom3"/>
</dbReference>
<dbReference type="GO" id="GO:0006298">
    <property type="term" value="P:mismatch repair"/>
    <property type="evidence" value="ECO:0007669"/>
    <property type="project" value="TreeGrafter"/>
</dbReference>
<dbReference type="InterPro" id="IPR018326">
    <property type="entry name" value="Rad4_beta-hairpin_dom1"/>
</dbReference>
<evidence type="ECO:0000256" key="1">
    <source>
        <dbReference type="ARBA" id="ARBA00004123"/>
    </source>
</evidence>
<evidence type="ECO:0000256" key="2">
    <source>
        <dbReference type="ARBA" id="ARBA00009525"/>
    </source>
</evidence>